<reference evidence="1 2" key="1">
    <citation type="submission" date="2024-07" db="EMBL/GenBank/DDBJ databases">
        <title>Whole genome sequencing of Prodigiosin pigment-producing Streptomyces salinarius isolated from rhizosphere soil of Arachis hypogaea.</title>
        <authorList>
            <person name="Vidhya A."/>
            <person name="Ramya S."/>
        </authorList>
    </citation>
    <scope>NUCLEOTIDE SEQUENCE [LARGE SCALE GENOMIC DNA]</scope>
    <source>
        <strain evidence="1 2">VRMG2420</strain>
    </source>
</reference>
<proteinExistence type="predicted"/>
<dbReference type="RefSeq" id="WP_399594829.1">
    <property type="nucleotide sequence ID" value="NZ_JBITPR010000063.1"/>
</dbReference>
<evidence type="ECO:0000313" key="1">
    <source>
        <dbReference type="EMBL" id="MFI7875739.1"/>
    </source>
</evidence>
<keyword evidence="2" id="KW-1185">Reference proteome</keyword>
<keyword evidence="1" id="KW-0560">Oxidoreductase</keyword>
<comment type="caution">
    <text evidence="1">The sequence shown here is derived from an EMBL/GenBank/DDBJ whole genome shotgun (WGS) entry which is preliminary data.</text>
</comment>
<protein>
    <submittedName>
        <fullName evidence="1">OsmC family protein</fullName>
        <ecNumber evidence="1">1.11.1.-</ecNumber>
    </submittedName>
</protein>
<name>A0ABW8BL45_9ACTN</name>
<sequence>MSLINDIDVQALRDTKAAVRANPELGQAKFTVNGSWQGGCRLTAQTGALTAGGERDDKRVAQYTMSSDEPVALLGSDTAVSPAEYLLQVLAGCYTVTLAAHAAAKGIELKDFRLELEGDVDLRGFLGIDPSVRPGVQQVRVRLHIDAPDTPREQLEELISLVESRSPIRDTLVSPVDVVTTLA</sequence>
<dbReference type="Gene3D" id="3.30.300.20">
    <property type="match status" value="1"/>
</dbReference>
<dbReference type="InterPro" id="IPR052924">
    <property type="entry name" value="OsmC/Ohr_hydroprdx_reductase"/>
</dbReference>
<dbReference type="EC" id="1.11.1.-" evidence="1"/>
<evidence type="ECO:0000313" key="2">
    <source>
        <dbReference type="Proteomes" id="UP001614264"/>
    </source>
</evidence>
<dbReference type="InterPro" id="IPR003718">
    <property type="entry name" value="OsmC/Ohr_fam"/>
</dbReference>
<dbReference type="PANTHER" id="PTHR35368">
    <property type="entry name" value="HYDROPEROXIDE REDUCTASE"/>
    <property type="match status" value="1"/>
</dbReference>
<dbReference type="SUPFAM" id="SSF82784">
    <property type="entry name" value="OsmC-like"/>
    <property type="match status" value="1"/>
</dbReference>
<dbReference type="EMBL" id="JBITPR010000063">
    <property type="protein sequence ID" value="MFI7875739.1"/>
    <property type="molecule type" value="Genomic_DNA"/>
</dbReference>
<dbReference type="GO" id="GO:0004601">
    <property type="term" value="F:peroxidase activity"/>
    <property type="evidence" value="ECO:0007669"/>
    <property type="project" value="UniProtKB-KW"/>
</dbReference>
<organism evidence="1 2">
    <name type="scientific">Streptomyces salinarius</name>
    <dbReference type="NCBI Taxonomy" id="2762598"/>
    <lineage>
        <taxon>Bacteria</taxon>
        <taxon>Bacillati</taxon>
        <taxon>Actinomycetota</taxon>
        <taxon>Actinomycetes</taxon>
        <taxon>Kitasatosporales</taxon>
        <taxon>Streptomycetaceae</taxon>
        <taxon>Streptomyces</taxon>
    </lineage>
</organism>
<dbReference type="InterPro" id="IPR036102">
    <property type="entry name" value="OsmC/Ohrsf"/>
</dbReference>
<gene>
    <name evidence="1" type="ORF">AB4829_34730</name>
</gene>
<dbReference type="Pfam" id="PF02566">
    <property type="entry name" value="OsmC"/>
    <property type="match status" value="1"/>
</dbReference>
<dbReference type="InterPro" id="IPR015946">
    <property type="entry name" value="KH_dom-like_a/b"/>
</dbReference>
<keyword evidence="1" id="KW-0575">Peroxidase</keyword>
<dbReference type="PANTHER" id="PTHR35368:SF1">
    <property type="entry name" value="HYDROPEROXIDE REDUCTASE"/>
    <property type="match status" value="1"/>
</dbReference>
<accession>A0ABW8BL45</accession>
<dbReference type="Proteomes" id="UP001614264">
    <property type="component" value="Unassembled WGS sequence"/>
</dbReference>